<dbReference type="PANTHER" id="PTHR23282">
    <property type="entry name" value="APICAL ENDOSOMAL GLYCOPROTEIN PRECURSOR"/>
    <property type="match status" value="1"/>
</dbReference>
<proteinExistence type="predicted"/>
<organism evidence="2 3">
    <name type="scientific">Pomacea canaliculata</name>
    <name type="common">Golden apple snail</name>
    <dbReference type="NCBI Taxonomy" id="400727"/>
    <lineage>
        <taxon>Eukaryota</taxon>
        <taxon>Metazoa</taxon>
        <taxon>Spiralia</taxon>
        <taxon>Lophotrochozoa</taxon>
        <taxon>Mollusca</taxon>
        <taxon>Gastropoda</taxon>
        <taxon>Caenogastropoda</taxon>
        <taxon>Architaenioglossa</taxon>
        <taxon>Ampullarioidea</taxon>
        <taxon>Ampullariidae</taxon>
        <taxon>Pomacea</taxon>
    </lineage>
</organism>
<dbReference type="Gene3D" id="2.60.120.200">
    <property type="match status" value="1"/>
</dbReference>
<dbReference type="OrthoDB" id="412155at2759"/>
<dbReference type="EMBL" id="PZQS01000003">
    <property type="protein sequence ID" value="PVD33984.1"/>
    <property type="molecule type" value="Genomic_DNA"/>
</dbReference>
<dbReference type="STRING" id="400727.A0A2T7PKQ2"/>
<protein>
    <recommendedName>
        <fullName evidence="1">MAM domain-containing protein</fullName>
    </recommendedName>
</protein>
<evidence type="ECO:0000313" key="3">
    <source>
        <dbReference type="Proteomes" id="UP000245119"/>
    </source>
</evidence>
<dbReference type="Pfam" id="PF00629">
    <property type="entry name" value="MAM"/>
    <property type="match status" value="1"/>
</dbReference>
<comment type="caution">
    <text evidence="2">The sequence shown here is derived from an EMBL/GenBank/DDBJ whole genome shotgun (WGS) entry which is preliminary data.</text>
</comment>
<dbReference type="AlphaFoldDB" id="A0A2T7PKQ2"/>
<dbReference type="SUPFAM" id="SSF49899">
    <property type="entry name" value="Concanavalin A-like lectins/glucanases"/>
    <property type="match status" value="1"/>
</dbReference>
<keyword evidence="3" id="KW-1185">Reference proteome</keyword>
<dbReference type="Proteomes" id="UP000245119">
    <property type="component" value="Linkage Group LG3"/>
</dbReference>
<dbReference type="InterPro" id="IPR013320">
    <property type="entry name" value="ConA-like_dom_sf"/>
</dbReference>
<sequence>MLGKDINALNIYIEGAEQGSRALLLSIHGQQGDEWRKTILSIVSAYNFRIVIEGTTGASDLGDIGLDDISFTPGCRLAVGASLPPVLPTSINQSGGADQQIWALPATRPTPHVWHNATALIPSCVSEFQLVFELQD</sequence>
<feature type="domain" description="MAM" evidence="1">
    <location>
        <begin position="9"/>
        <end position="77"/>
    </location>
</feature>
<dbReference type="PROSITE" id="PS50060">
    <property type="entry name" value="MAM_2"/>
    <property type="match status" value="1"/>
</dbReference>
<dbReference type="InterPro" id="IPR051560">
    <property type="entry name" value="MAM_domain-containing"/>
</dbReference>
<accession>A0A2T7PKQ2</accession>
<gene>
    <name evidence="2" type="ORF">C0Q70_05246</name>
</gene>
<evidence type="ECO:0000313" key="2">
    <source>
        <dbReference type="EMBL" id="PVD33984.1"/>
    </source>
</evidence>
<dbReference type="InterPro" id="IPR000998">
    <property type="entry name" value="MAM_dom"/>
</dbReference>
<reference evidence="2 3" key="1">
    <citation type="submission" date="2018-04" db="EMBL/GenBank/DDBJ databases">
        <title>The genome of golden apple snail Pomacea canaliculata provides insight into stress tolerance and invasive adaptation.</title>
        <authorList>
            <person name="Liu C."/>
            <person name="Liu B."/>
            <person name="Ren Y."/>
            <person name="Zhang Y."/>
            <person name="Wang H."/>
            <person name="Li S."/>
            <person name="Jiang F."/>
            <person name="Yin L."/>
            <person name="Zhang G."/>
            <person name="Qian W."/>
            <person name="Fan W."/>
        </authorList>
    </citation>
    <scope>NUCLEOTIDE SEQUENCE [LARGE SCALE GENOMIC DNA]</scope>
    <source>
        <strain evidence="2">SZHN2017</strain>
        <tissue evidence="2">Muscle</tissue>
    </source>
</reference>
<dbReference type="PANTHER" id="PTHR23282:SF142">
    <property type="entry name" value="MAM DOMAIN-CONTAINING PROTEIN"/>
    <property type="match status" value="1"/>
</dbReference>
<name>A0A2T7PKQ2_POMCA</name>
<dbReference type="GO" id="GO:0016020">
    <property type="term" value="C:membrane"/>
    <property type="evidence" value="ECO:0007669"/>
    <property type="project" value="InterPro"/>
</dbReference>
<evidence type="ECO:0000259" key="1">
    <source>
        <dbReference type="PROSITE" id="PS50060"/>
    </source>
</evidence>